<dbReference type="Pfam" id="PF02629">
    <property type="entry name" value="CoA_binding"/>
    <property type="match status" value="1"/>
</dbReference>
<keyword evidence="5 7" id="KW-0238">DNA-binding</keyword>
<reference evidence="10" key="1">
    <citation type="submission" date="2009-11" db="EMBL/GenBank/DDBJ databases">
        <title>The complete chromosome 1 of Sphaerobacter thermophilus DSM 20745.</title>
        <authorList>
            <person name="Lucas S."/>
            <person name="Copeland A."/>
            <person name="Lapidus A."/>
            <person name="Glavina del Rio T."/>
            <person name="Dalin E."/>
            <person name="Tice H."/>
            <person name="Bruce D."/>
            <person name="Goodwin L."/>
            <person name="Pitluck S."/>
            <person name="Kyrpides N."/>
            <person name="Mavromatis K."/>
            <person name="Ivanova N."/>
            <person name="Mikhailova N."/>
            <person name="LaButti K.M."/>
            <person name="Clum A."/>
            <person name="Sun H.I."/>
            <person name="Brettin T."/>
            <person name="Detter J.C."/>
            <person name="Han C."/>
            <person name="Larimer F."/>
            <person name="Land M."/>
            <person name="Hauser L."/>
            <person name="Markowitz V."/>
            <person name="Cheng J.F."/>
            <person name="Hugenholtz P."/>
            <person name="Woyke T."/>
            <person name="Wu D."/>
            <person name="Steenblock K."/>
            <person name="Schneider S."/>
            <person name="Pukall R."/>
            <person name="Goeker M."/>
            <person name="Klenk H.P."/>
            <person name="Eisen J.A."/>
        </authorList>
    </citation>
    <scope>NUCLEOTIDE SEQUENCE [LARGE SCALE GENOMIC DNA]</scope>
    <source>
        <strain evidence="10">ATCC 49802 / DSM 20745 / S 6022</strain>
    </source>
</reference>
<dbReference type="InterPro" id="IPR058236">
    <property type="entry name" value="Rex_actinobacterial-type"/>
</dbReference>
<feature type="binding site" evidence="7">
    <location>
        <begin position="90"/>
        <end position="95"/>
    </location>
    <ligand>
        <name>NAD(+)</name>
        <dbReference type="ChEBI" id="CHEBI:57540"/>
    </ligand>
</feature>
<organism evidence="9 10">
    <name type="scientific">Sphaerobacter thermophilus (strain ATCC 49802 / DSM 20745 / KCCM 41009 / NCIMB 13125 / S 6022)</name>
    <dbReference type="NCBI Taxonomy" id="479434"/>
    <lineage>
        <taxon>Bacteria</taxon>
        <taxon>Pseudomonadati</taxon>
        <taxon>Thermomicrobiota</taxon>
        <taxon>Thermomicrobia</taxon>
        <taxon>Sphaerobacterales</taxon>
        <taxon>Sphaerobacterineae</taxon>
        <taxon>Sphaerobacteraceae</taxon>
        <taxon>Sphaerobacter</taxon>
    </lineage>
</organism>
<dbReference type="NCBIfam" id="NF003995">
    <property type="entry name" value="PRK05472.2-4"/>
    <property type="match status" value="1"/>
</dbReference>
<dbReference type="NCBIfam" id="NF003989">
    <property type="entry name" value="PRK05472.1-3"/>
    <property type="match status" value="1"/>
</dbReference>
<dbReference type="InParanoid" id="D1C616"/>
<dbReference type="PANTHER" id="PTHR35786">
    <property type="entry name" value="REDOX-SENSING TRANSCRIPTIONAL REPRESSOR REX"/>
    <property type="match status" value="1"/>
</dbReference>
<dbReference type="GO" id="GO:0005737">
    <property type="term" value="C:cytoplasm"/>
    <property type="evidence" value="ECO:0007669"/>
    <property type="project" value="UniProtKB-SubCell"/>
</dbReference>
<evidence type="ECO:0000256" key="4">
    <source>
        <dbReference type="ARBA" id="ARBA00023027"/>
    </source>
</evidence>
<dbReference type="STRING" id="479434.Sthe_2142"/>
<feature type="DNA-binding region" description="H-T-H motif" evidence="7">
    <location>
        <begin position="16"/>
        <end position="55"/>
    </location>
</feature>
<dbReference type="SUPFAM" id="SSF46785">
    <property type="entry name" value="Winged helix' DNA-binding domain"/>
    <property type="match status" value="1"/>
</dbReference>
<dbReference type="Gene3D" id="1.10.10.10">
    <property type="entry name" value="Winged helix-like DNA-binding domain superfamily/Winged helix DNA-binding domain"/>
    <property type="match status" value="1"/>
</dbReference>
<evidence type="ECO:0000256" key="5">
    <source>
        <dbReference type="ARBA" id="ARBA00023125"/>
    </source>
</evidence>
<dbReference type="InterPro" id="IPR003781">
    <property type="entry name" value="CoA-bd"/>
</dbReference>
<dbReference type="RefSeq" id="WP_012872614.1">
    <property type="nucleotide sequence ID" value="NC_013523.1"/>
</dbReference>
<dbReference type="GO" id="GO:0003700">
    <property type="term" value="F:DNA-binding transcription factor activity"/>
    <property type="evidence" value="ECO:0007669"/>
    <property type="project" value="UniProtKB-UniRule"/>
</dbReference>
<reference evidence="9 10" key="2">
    <citation type="journal article" date="2010" name="Stand. Genomic Sci.">
        <title>Complete genome sequence of Desulfohalobium retbaense type strain (HR(100)).</title>
        <authorList>
            <person name="Spring S."/>
            <person name="Nolan M."/>
            <person name="Lapidus A."/>
            <person name="Glavina Del Rio T."/>
            <person name="Copeland A."/>
            <person name="Tice H."/>
            <person name="Cheng J.F."/>
            <person name="Lucas S."/>
            <person name="Land M."/>
            <person name="Chen F."/>
            <person name="Bruce D."/>
            <person name="Goodwin L."/>
            <person name="Pitluck S."/>
            <person name="Ivanova N."/>
            <person name="Mavromatis K."/>
            <person name="Mikhailova N."/>
            <person name="Pati A."/>
            <person name="Chen A."/>
            <person name="Palaniappan K."/>
            <person name="Hauser L."/>
            <person name="Chang Y.J."/>
            <person name="Jeffries C.D."/>
            <person name="Munk C."/>
            <person name="Kiss H."/>
            <person name="Chain P."/>
            <person name="Han C."/>
            <person name="Brettin T."/>
            <person name="Detter J.C."/>
            <person name="Schuler E."/>
            <person name="Goker M."/>
            <person name="Rohde M."/>
            <person name="Bristow J."/>
            <person name="Eisen J.A."/>
            <person name="Markowitz V."/>
            <person name="Hugenholtz P."/>
            <person name="Kyrpides N.C."/>
            <person name="Klenk H.P."/>
        </authorList>
    </citation>
    <scope>NUCLEOTIDE SEQUENCE [LARGE SCALE GENOMIC DNA]</scope>
    <source>
        <strain evidence="10">ATCC 49802 / DSM 20745 / S 6022</strain>
    </source>
</reference>
<evidence type="ECO:0000256" key="3">
    <source>
        <dbReference type="ARBA" id="ARBA00023015"/>
    </source>
</evidence>
<evidence type="ECO:0000256" key="2">
    <source>
        <dbReference type="ARBA" id="ARBA00022491"/>
    </source>
</evidence>
<keyword evidence="10" id="KW-1185">Reference proteome</keyword>
<dbReference type="GO" id="GO:0045892">
    <property type="term" value="P:negative regulation of DNA-templated transcription"/>
    <property type="evidence" value="ECO:0007669"/>
    <property type="project" value="InterPro"/>
</dbReference>
<evidence type="ECO:0000313" key="9">
    <source>
        <dbReference type="EMBL" id="ACZ39568.1"/>
    </source>
</evidence>
<dbReference type="KEGG" id="sti:Sthe_2142"/>
<dbReference type="HAMAP" id="MF_01131">
    <property type="entry name" value="Rex"/>
    <property type="match status" value="1"/>
</dbReference>
<dbReference type="HOGENOM" id="CLU_061534_0_1_0"/>
<protein>
    <recommendedName>
        <fullName evidence="7">Redox-sensing transcriptional repressor Rex</fullName>
    </recommendedName>
</protein>
<dbReference type="GO" id="GO:0003677">
    <property type="term" value="F:DNA binding"/>
    <property type="evidence" value="ECO:0007669"/>
    <property type="project" value="UniProtKB-UniRule"/>
</dbReference>
<dbReference type="InterPro" id="IPR036390">
    <property type="entry name" value="WH_DNA-bd_sf"/>
</dbReference>
<evidence type="ECO:0000256" key="1">
    <source>
        <dbReference type="ARBA" id="ARBA00022490"/>
    </source>
</evidence>
<name>D1C616_SPHTD</name>
<dbReference type="GO" id="GO:0051775">
    <property type="term" value="P:response to redox state"/>
    <property type="evidence" value="ECO:0007669"/>
    <property type="project" value="InterPro"/>
</dbReference>
<dbReference type="InterPro" id="IPR009718">
    <property type="entry name" value="Rex_DNA-bd_C_dom"/>
</dbReference>
<dbReference type="OrthoDB" id="9784760at2"/>
<dbReference type="SMART" id="SM00881">
    <property type="entry name" value="CoA_binding"/>
    <property type="match status" value="1"/>
</dbReference>
<keyword evidence="3 7" id="KW-0805">Transcription regulation</keyword>
<dbReference type="InterPro" id="IPR036388">
    <property type="entry name" value="WH-like_DNA-bd_sf"/>
</dbReference>
<dbReference type="AlphaFoldDB" id="D1C616"/>
<dbReference type="PANTHER" id="PTHR35786:SF1">
    <property type="entry name" value="REDOX-SENSING TRANSCRIPTIONAL REPRESSOR REX 1"/>
    <property type="match status" value="1"/>
</dbReference>
<dbReference type="NCBIfam" id="NF003992">
    <property type="entry name" value="PRK05472.2-1"/>
    <property type="match status" value="1"/>
</dbReference>
<evidence type="ECO:0000256" key="7">
    <source>
        <dbReference type="HAMAP-Rule" id="MF_01131"/>
    </source>
</evidence>
<dbReference type="NCBIfam" id="NF003994">
    <property type="entry name" value="PRK05472.2-3"/>
    <property type="match status" value="1"/>
</dbReference>
<dbReference type="InterPro" id="IPR022876">
    <property type="entry name" value="Tscrpt_rep_Rex"/>
</dbReference>
<dbReference type="Pfam" id="PF06971">
    <property type="entry name" value="Put_DNA-bind_N"/>
    <property type="match status" value="1"/>
</dbReference>
<feature type="domain" description="CoA-binding" evidence="8">
    <location>
        <begin position="79"/>
        <end position="180"/>
    </location>
</feature>
<comment type="similarity">
    <text evidence="7">Belongs to the transcriptional regulatory Rex family.</text>
</comment>
<dbReference type="EMBL" id="CP001823">
    <property type="protein sequence ID" value="ACZ39568.1"/>
    <property type="molecule type" value="Genomic_DNA"/>
</dbReference>
<dbReference type="NCBIfam" id="NF003993">
    <property type="entry name" value="PRK05472.2-2"/>
    <property type="match status" value="1"/>
</dbReference>
<keyword evidence="1 7" id="KW-0963">Cytoplasm</keyword>
<keyword evidence="6 7" id="KW-0804">Transcription</keyword>
<dbReference type="Proteomes" id="UP000002027">
    <property type="component" value="Chromosome 1"/>
</dbReference>
<gene>
    <name evidence="7" type="primary">rex</name>
    <name evidence="9" type="ordered locus">Sthe_2142</name>
</gene>
<dbReference type="SUPFAM" id="SSF51735">
    <property type="entry name" value="NAD(P)-binding Rossmann-fold domains"/>
    <property type="match status" value="1"/>
</dbReference>
<dbReference type="NCBIfam" id="NF003996">
    <property type="entry name" value="PRK05472.2-5"/>
    <property type="match status" value="1"/>
</dbReference>
<dbReference type="eggNOG" id="COG2344">
    <property type="taxonomic scope" value="Bacteria"/>
</dbReference>
<keyword evidence="2 7" id="KW-0678">Repressor</keyword>
<dbReference type="InterPro" id="IPR036291">
    <property type="entry name" value="NAD(P)-bd_dom_sf"/>
</dbReference>
<evidence type="ECO:0000313" key="10">
    <source>
        <dbReference type="Proteomes" id="UP000002027"/>
    </source>
</evidence>
<proteinExistence type="inferred from homology"/>
<evidence type="ECO:0000259" key="8">
    <source>
        <dbReference type="SMART" id="SM00881"/>
    </source>
</evidence>
<accession>D1C616</accession>
<sequence>MRRGGIPDIVIRRLPIYERTLKQMLSAGVTSISSEELGERIGVTAAQIRRDLSYFGKFGKQGKGYDVARLAEEIAHILKLDRQWDVALAGFGHLGQAIAHYRGFEPNAFRIAAIFARNPEHIGQQVNGTVVLDEAELTPVIREMGIKIGIVAVPAAAAQDVADRMIAGGVRAILNYAPVILKVPESVWVREIDPVSALQSLTYYLDNGDPSHDGRAAPVGESLATEAAGH</sequence>
<comment type="subunit">
    <text evidence="7">Homodimer.</text>
</comment>
<dbReference type="FunCoup" id="D1C616">
    <property type="interactions" value="21"/>
</dbReference>
<comment type="function">
    <text evidence="7">Modulates transcription in response to changes in cellular NADH/NAD(+) redox state.</text>
</comment>
<keyword evidence="4 7" id="KW-0520">NAD</keyword>
<dbReference type="Gene3D" id="3.40.50.720">
    <property type="entry name" value="NAD(P)-binding Rossmann-like Domain"/>
    <property type="match status" value="1"/>
</dbReference>
<evidence type="ECO:0000256" key="6">
    <source>
        <dbReference type="ARBA" id="ARBA00023163"/>
    </source>
</evidence>
<comment type="subcellular location">
    <subcellularLocation>
        <location evidence="7">Cytoplasm</location>
    </subcellularLocation>
</comment>